<evidence type="ECO:0000256" key="2">
    <source>
        <dbReference type="ARBA" id="ARBA00007579"/>
    </source>
</evidence>
<comment type="pathway">
    <text evidence="1">Isoprenoid biosynthesis; dimethylallyl diphosphate biosynthesis; dimethylallyl diphosphate from isopentenyl diphosphate: step 1/1.</text>
</comment>
<dbReference type="PaxDb" id="2850-Phatr12972"/>
<dbReference type="OrthoDB" id="510307at2759"/>
<dbReference type="KEGG" id="pti:PHATRDRAFT_12972"/>
<dbReference type="GO" id="GO:0050992">
    <property type="term" value="P:dimethylallyl diphosphate biosynthetic process"/>
    <property type="evidence" value="ECO:0007669"/>
    <property type="project" value="UniProtKB-UniPathway"/>
</dbReference>
<dbReference type="EC" id="5.3.3.2" evidence="3"/>
<dbReference type="eggNOG" id="KOG0142">
    <property type="taxonomic scope" value="Eukaryota"/>
</dbReference>
<dbReference type="EMBL" id="CM000613">
    <property type="protein sequence ID" value="EEC47593.1"/>
    <property type="molecule type" value="Genomic_DNA"/>
</dbReference>
<dbReference type="CDD" id="cd02885">
    <property type="entry name" value="NUDIX_IPP_Isomerase"/>
    <property type="match status" value="1"/>
</dbReference>
<evidence type="ECO:0000256" key="1">
    <source>
        <dbReference type="ARBA" id="ARBA00004826"/>
    </source>
</evidence>
<evidence type="ECO:0000259" key="6">
    <source>
        <dbReference type="PROSITE" id="PS51462"/>
    </source>
</evidence>
<gene>
    <name evidence="7" type="ORF">PHATRDRAFT_12972</name>
</gene>
<evidence type="ECO:0000256" key="4">
    <source>
        <dbReference type="ARBA" id="ARBA00023229"/>
    </source>
</evidence>
<keyword evidence="4" id="KW-0414">Isoprene biosynthesis</keyword>
<dbReference type="AlphaFoldDB" id="B7G0X8"/>
<dbReference type="HOGENOM" id="CLU_398689_0_0_1"/>
<dbReference type="NCBIfam" id="TIGR02150">
    <property type="entry name" value="IPP_isom_1"/>
    <property type="match status" value="1"/>
</dbReference>
<organism evidence="7 8">
    <name type="scientific">Phaeodactylum tricornutum (strain CCAP 1055/1)</name>
    <dbReference type="NCBI Taxonomy" id="556484"/>
    <lineage>
        <taxon>Eukaryota</taxon>
        <taxon>Sar</taxon>
        <taxon>Stramenopiles</taxon>
        <taxon>Ochrophyta</taxon>
        <taxon>Bacillariophyta</taxon>
        <taxon>Bacillariophyceae</taxon>
        <taxon>Bacillariophycidae</taxon>
        <taxon>Naviculales</taxon>
        <taxon>Phaeodactylaceae</taxon>
        <taxon>Phaeodactylum</taxon>
    </lineage>
</organism>
<dbReference type="GeneID" id="7201899"/>
<evidence type="ECO:0000313" key="8">
    <source>
        <dbReference type="Proteomes" id="UP000000759"/>
    </source>
</evidence>
<dbReference type="GO" id="GO:0009240">
    <property type="term" value="P:isopentenyl diphosphate biosynthetic process"/>
    <property type="evidence" value="ECO:0007669"/>
    <property type="project" value="TreeGrafter"/>
</dbReference>
<dbReference type="InterPro" id="IPR000086">
    <property type="entry name" value="NUDIX_hydrolase_dom"/>
</dbReference>
<accession>B7G0X8</accession>
<sequence length="247" mass="28533">MTTTTTLPETPSWGVGWTQNDMMEKDTVLVLDERDNVIGSASKKTSHVFNAQQPHGILHRAFSVFVFERQSSRMLLQQRAHSKITFPNVWTNTCCSHPLHGMDPNEVDTPADVADGSVRGVKHAAMRKLQHELGIDPALLDLHGFRFLTRLHYWAADTVTHGPDAPWGEHEIDYVLFYVVDKIEALPLLPHPEEVDDTRWVTLQELQTMMRDDNLLFSPWFRLIVEKWLETWWQNLDVCMRPDPQQN</sequence>
<dbReference type="PROSITE" id="PS51462">
    <property type="entry name" value="NUDIX"/>
    <property type="match status" value="1"/>
</dbReference>
<reference evidence="7 8" key="1">
    <citation type="journal article" date="2008" name="Nature">
        <title>The Phaeodactylum genome reveals the evolutionary history of diatom genomes.</title>
        <authorList>
            <person name="Bowler C."/>
            <person name="Allen A.E."/>
            <person name="Badger J.H."/>
            <person name="Grimwood J."/>
            <person name="Jabbari K."/>
            <person name="Kuo A."/>
            <person name="Maheswari U."/>
            <person name="Martens C."/>
            <person name="Maumus F."/>
            <person name="Otillar R.P."/>
            <person name="Rayko E."/>
            <person name="Salamov A."/>
            <person name="Vandepoele K."/>
            <person name="Beszteri B."/>
            <person name="Gruber A."/>
            <person name="Heijde M."/>
            <person name="Katinka M."/>
            <person name="Mock T."/>
            <person name="Valentin K."/>
            <person name="Verret F."/>
            <person name="Berges J.A."/>
            <person name="Brownlee C."/>
            <person name="Cadoret J.P."/>
            <person name="Chiovitti A."/>
            <person name="Choi C.J."/>
            <person name="Coesel S."/>
            <person name="De Martino A."/>
            <person name="Detter J.C."/>
            <person name="Durkin C."/>
            <person name="Falciatore A."/>
            <person name="Fournet J."/>
            <person name="Haruta M."/>
            <person name="Huysman M.J."/>
            <person name="Jenkins B.D."/>
            <person name="Jiroutova K."/>
            <person name="Jorgensen R.E."/>
            <person name="Joubert Y."/>
            <person name="Kaplan A."/>
            <person name="Kroger N."/>
            <person name="Kroth P.G."/>
            <person name="La Roche J."/>
            <person name="Lindquist E."/>
            <person name="Lommer M."/>
            <person name="Martin-Jezequel V."/>
            <person name="Lopez P.J."/>
            <person name="Lucas S."/>
            <person name="Mangogna M."/>
            <person name="McGinnis K."/>
            <person name="Medlin L.K."/>
            <person name="Montsant A."/>
            <person name="Oudot-Le Secq M.P."/>
            <person name="Napoli C."/>
            <person name="Obornik M."/>
            <person name="Parker M.S."/>
            <person name="Petit J.L."/>
            <person name="Porcel B.M."/>
            <person name="Poulsen N."/>
            <person name="Robison M."/>
            <person name="Rychlewski L."/>
            <person name="Rynearson T.A."/>
            <person name="Schmutz J."/>
            <person name="Shapiro H."/>
            <person name="Siaut M."/>
            <person name="Stanley M."/>
            <person name="Sussman M.R."/>
            <person name="Taylor A.R."/>
            <person name="Vardi A."/>
            <person name="von Dassow P."/>
            <person name="Vyverman W."/>
            <person name="Willis A."/>
            <person name="Wyrwicz L.S."/>
            <person name="Rokhsar D.S."/>
            <person name="Weissenbach J."/>
            <person name="Armbrust E.V."/>
            <person name="Green B.R."/>
            <person name="Van de Peer Y."/>
            <person name="Grigoriev I.V."/>
        </authorList>
    </citation>
    <scope>NUCLEOTIDE SEQUENCE [LARGE SCALE GENOMIC DNA]</scope>
    <source>
        <strain evidence="7 8">CCAP 1055/1</strain>
    </source>
</reference>
<reference evidence="8" key="2">
    <citation type="submission" date="2008-08" db="EMBL/GenBank/DDBJ databases">
        <authorList>
            <consortium name="Diatom Consortium"/>
            <person name="Grigoriev I."/>
            <person name="Grimwood J."/>
            <person name="Kuo A."/>
            <person name="Otillar R.P."/>
            <person name="Salamov A."/>
            <person name="Detter J.C."/>
            <person name="Lindquist E."/>
            <person name="Shapiro H."/>
            <person name="Lucas S."/>
            <person name="Glavina del Rio T."/>
            <person name="Pitluck S."/>
            <person name="Rokhsar D."/>
            <person name="Bowler C."/>
        </authorList>
    </citation>
    <scope>GENOME REANNOTATION</scope>
    <source>
        <strain evidence="8">CCAP 1055/1</strain>
    </source>
</reference>
<feature type="non-terminal residue" evidence="7">
    <location>
        <position position="247"/>
    </location>
</feature>
<dbReference type="UniPathway" id="UPA00059">
    <property type="reaction ID" value="UER00104"/>
</dbReference>
<dbReference type="Pfam" id="PF00293">
    <property type="entry name" value="NUDIX"/>
    <property type="match status" value="1"/>
</dbReference>
<dbReference type="PANTHER" id="PTHR10885:SF0">
    <property type="entry name" value="ISOPENTENYL-DIPHOSPHATE DELTA-ISOMERASE"/>
    <property type="match status" value="1"/>
</dbReference>
<feature type="domain" description="Nudix hydrolase" evidence="6">
    <location>
        <begin position="57"/>
        <end position="223"/>
    </location>
</feature>
<keyword evidence="5" id="KW-0413">Isomerase</keyword>
<dbReference type="PANTHER" id="PTHR10885">
    <property type="entry name" value="ISOPENTENYL-DIPHOSPHATE DELTA-ISOMERASE"/>
    <property type="match status" value="1"/>
</dbReference>
<dbReference type="Gene3D" id="3.90.79.10">
    <property type="entry name" value="Nucleoside Triphosphate Pyrophosphohydrolase"/>
    <property type="match status" value="1"/>
</dbReference>
<dbReference type="InterPro" id="IPR011876">
    <property type="entry name" value="IsopentenylPP_isomerase_typ1"/>
</dbReference>
<comment type="similarity">
    <text evidence="2">Belongs to the IPP isomerase type 1 family.</text>
</comment>
<evidence type="ECO:0000313" key="7">
    <source>
        <dbReference type="EMBL" id="EEC47593.1"/>
    </source>
</evidence>
<protein>
    <recommendedName>
        <fullName evidence="3">isopentenyl-diphosphate Delta-isomerase</fullName>
        <ecNumber evidence="3">5.3.3.2</ecNumber>
    </recommendedName>
</protein>
<dbReference type="Proteomes" id="UP000000759">
    <property type="component" value="Chromosome 10"/>
</dbReference>
<dbReference type="GO" id="GO:0004452">
    <property type="term" value="F:isopentenyl-diphosphate delta-isomerase activity"/>
    <property type="evidence" value="ECO:0007669"/>
    <property type="project" value="UniProtKB-EC"/>
</dbReference>
<dbReference type="RefSeq" id="XP_002180941.1">
    <property type="nucleotide sequence ID" value="XM_002180905.1"/>
</dbReference>
<dbReference type="STRING" id="556484.B7G0X8"/>
<evidence type="ECO:0000256" key="3">
    <source>
        <dbReference type="ARBA" id="ARBA00012057"/>
    </source>
</evidence>
<dbReference type="InParanoid" id="B7G0X8"/>
<dbReference type="PIRSF" id="PIRSF018427">
    <property type="entry name" value="Isopntndiph_ism"/>
    <property type="match status" value="1"/>
</dbReference>
<evidence type="ECO:0000256" key="5">
    <source>
        <dbReference type="ARBA" id="ARBA00023235"/>
    </source>
</evidence>
<dbReference type="SUPFAM" id="SSF55811">
    <property type="entry name" value="Nudix"/>
    <property type="match status" value="1"/>
</dbReference>
<name>B7G0X8_PHATC</name>
<proteinExistence type="inferred from homology"/>
<dbReference type="GO" id="GO:0005737">
    <property type="term" value="C:cytoplasm"/>
    <property type="evidence" value="ECO:0007669"/>
    <property type="project" value="TreeGrafter"/>
</dbReference>
<dbReference type="InterPro" id="IPR015797">
    <property type="entry name" value="NUDIX_hydrolase-like_dom_sf"/>
</dbReference>
<keyword evidence="8" id="KW-1185">Reference proteome</keyword>